<sequence length="1698" mass="186379">MSIVMAEDSVPFTSEHISAFVLSLLRNKNFSQVLEWYKRLSADSSGQFPKPNQIVFEAAFEAALLLGNDKLAAEIFPLVVGESPNTLALCKFGSKSLANKNFDSAIQVLTALQNNSNLAEPPSFLFLVELLRISVENSLFNDCRASIFQYVEKKLGGRNAAFELFLAVLSRDINLSDALKFYKSFSPNLDEAESIHSKFIELFLAWTKNSQNQSELTIDDYEILFECAGANIVIFSILQDLQTRGLQATEKISTAVLTKLRSLAANDLVENWIKKMRQAGVITGPRVMGEAMSEEEVLAYSENIVFETSYNNVERAISLVNELFSLSKKPTFTAIVKLTKKLFEEDRFDDGMQILERYRKFAKVRYQRVVVHDLLIYGWATAGNLPQACAEARIIMEEYKEMPFNFRALTSKLAYLFTENDVFLKKSSGHRSITADKDNKRQLVPVTPEEASSIVLKGLEFISPGKFPELAAKGYIADTWRDILSILAKVGHAEAAYNLYTEMKLTNTFQNKFAITYLLDSMAKSMDAKYSLEILDEAMELYKVDKSWFDTVIMMQLKRFNNIISATSIFNLAICKGITVGESSYRALINAYLEKSNYKMVVHMIVKMFQAGINVPATYLEALFKPDILENLSREDFKNFIQVICEKLKQTNISNAFVEKAFHANLNLRSQLSNENLASLSADFLIKSPTFVPSKTISGNELMIYLESRRYLDSVFTILERMPSFSSKLVNSRNLESVSIAIFGAAQASNQQLLNRGMKLLKADGFSDEDVLEVQNCVDEISQVRMDGEVGSAASAVSKAHIFAQAAEDYTERGSVALAVEAHFRAAEQFLLATSFTADPEAARTLRMLYASHTRQGKDLQRRMAKSAATAVVSASSGTNTSSMTTETAAETPSSATPQLLSHPQLQHRPLLPRPIVSSPAAKSGVTTNQLADDIRLHKQQQLAKHQFSMWNNELPLKSAGNNIVSNSSNMDGSDDISVYESRHFFGAGHITSSDSVDASSLFIPPALSDASAKNSSPLGRKGVAGIPNESNYAGIFSPTRQPANSNEVPATMPVESLDISVANLGPADSRRTSHQQNRQFIPSDRNNSSMSDIIDRSYYILEETQTNQIPKINDDQPEDPFNKFWDVVENLVQKISIGPFHAIQQQNFIPQWSPSAAPMPLDPTGSANIKGVAIPGRPGYTPTAPVPIKPQMFENLKGFKNTSSSSKALSSTLSDQQSLMASTSNNMLNSYFVVPSANQSVGASYLGGTGGMGYDPNRQYPEGVEVKLGGANTDSEVPIAPVTSIRAGGGGMALPRKMRSVGGGSEGRNVLGIRAKTHEELLHENEQLKSTIEFLTKRVQFLEKAGEENQMLKSSIIQFRQDVQRQAKRYGVPGATGGNNPSASISGNILSPRYTSENAGIQQYNQQHQKNGSPGASGIGGDTKDQISNDGQIAIRRVASLEKELLETKENYEKQLTDLLKYKERWLKVKDSSRKKKEAKSFVGNAEDDASPINTRISTPNGGVGVAEGSLDASLTSSISSAYIFNRNTPNLTNEDIAVGTPSPVRKPFSMPPVSSMLMETPFSAPMPPVETAKNQHSNTQVSAMYSSQLKTPVASTMGFPQTPTLPATASFAQTPQPLHSNLAGSIVMDSSAALLSLHLQDPSLLETPTKQSVGNSQRENQNSAQKSLYGRQIGDGITESVASSSGLFYSVQNFNP</sequence>
<dbReference type="Proteomes" id="UP001211907">
    <property type="component" value="Unassembled WGS sequence"/>
</dbReference>
<name>A0AAD5XCM1_9FUNG</name>
<keyword evidence="1" id="KW-0175">Coiled coil</keyword>
<protein>
    <submittedName>
        <fullName evidence="3">Uncharacterized protein</fullName>
    </submittedName>
</protein>
<dbReference type="PANTHER" id="PTHR40130:SF1">
    <property type="entry name" value="SPINDLE POLE BODY-ASSOCIATED PROTEIN CUT12 DOMAIN-CONTAINING PROTEIN"/>
    <property type="match status" value="1"/>
</dbReference>
<feature type="region of interest" description="Disordered" evidence="2">
    <location>
        <begin position="1406"/>
        <end position="1428"/>
    </location>
</feature>
<dbReference type="Gene3D" id="1.20.58.80">
    <property type="entry name" value="Phosphotransferase system, lactose/cellobiose-type IIA subunit"/>
    <property type="match status" value="1"/>
</dbReference>
<dbReference type="SUPFAM" id="SSF140361">
    <property type="entry name" value="MIT domain-like"/>
    <property type="match status" value="1"/>
</dbReference>
<evidence type="ECO:0000256" key="1">
    <source>
        <dbReference type="SAM" id="Coils"/>
    </source>
</evidence>
<feature type="compositionally biased region" description="Polar residues" evidence="2">
    <location>
        <begin position="1075"/>
        <end position="1088"/>
    </location>
</feature>
<proteinExistence type="predicted"/>
<organism evidence="3 4">
    <name type="scientific">Physocladia obscura</name>
    <dbReference type="NCBI Taxonomy" id="109957"/>
    <lineage>
        <taxon>Eukaryota</taxon>
        <taxon>Fungi</taxon>
        <taxon>Fungi incertae sedis</taxon>
        <taxon>Chytridiomycota</taxon>
        <taxon>Chytridiomycota incertae sedis</taxon>
        <taxon>Chytridiomycetes</taxon>
        <taxon>Chytridiales</taxon>
        <taxon>Chytriomycetaceae</taxon>
        <taxon>Physocladia</taxon>
    </lineage>
</organism>
<reference evidence="3" key="1">
    <citation type="submission" date="2020-05" db="EMBL/GenBank/DDBJ databases">
        <title>Phylogenomic resolution of chytrid fungi.</title>
        <authorList>
            <person name="Stajich J.E."/>
            <person name="Amses K."/>
            <person name="Simmons R."/>
            <person name="Seto K."/>
            <person name="Myers J."/>
            <person name="Bonds A."/>
            <person name="Quandt C.A."/>
            <person name="Barry K."/>
            <person name="Liu P."/>
            <person name="Grigoriev I."/>
            <person name="Longcore J.E."/>
            <person name="James T.Y."/>
        </authorList>
    </citation>
    <scope>NUCLEOTIDE SEQUENCE</scope>
    <source>
        <strain evidence="3">JEL0513</strain>
    </source>
</reference>
<feature type="coiled-coil region" evidence="1">
    <location>
        <begin position="1319"/>
        <end position="1346"/>
    </location>
</feature>
<evidence type="ECO:0000313" key="4">
    <source>
        <dbReference type="Proteomes" id="UP001211907"/>
    </source>
</evidence>
<feature type="region of interest" description="Disordered" evidence="2">
    <location>
        <begin position="1478"/>
        <end position="1502"/>
    </location>
</feature>
<keyword evidence="4" id="KW-1185">Reference proteome</keyword>
<dbReference type="EMBL" id="JADGJH010002389">
    <property type="protein sequence ID" value="KAJ3098829.1"/>
    <property type="molecule type" value="Genomic_DNA"/>
</dbReference>
<evidence type="ECO:0000313" key="3">
    <source>
        <dbReference type="EMBL" id="KAJ3098829.1"/>
    </source>
</evidence>
<feature type="compositionally biased region" description="Polar residues" evidence="2">
    <location>
        <begin position="1648"/>
        <end position="1668"/>
    </location>
</feature>
<feature type="region of interest" description="Disordered" evidence="2">
    <location>
        <begin position="1648"/>
        <end position="1670"/>
    </location>
</feature>
<dbReference type="Gene3D" id="1.25.40.10">
    <property type="entry name" value="Tetratricopeptide repeat domain"/>
    <property type="match status" value="1"/>
</dbReference>
<dbReference type="InterPro" id="IPR011990">
    <property type="entry name" value="TPR-like_helical_dom_sf"/>
</dbReference>
<accession>A0AAD5XCM1</accession>
<gene>
    <name evidence="3" type="ORF">HK100_005006</name>
</gene>
<feature type="compositionally biased region" description="Polar residues" evidence="2">
    <location>
        <begin position="1379"/>
        <end position="1393"/>
    </location>
</feature>
<dbReference type="PANTHER" id="PTHR40130">
    <property type="entry name" value="EXPRESSED PROTEIN"/>
    <property type="match status" value="1"/>
</dbReference>
<feature type="compositionally biased region" description="Polar residues" evidence="2">
    <location>
        <begin position="1493"/>
        <end position="1502"/>
    </location>
</feature>
<evidence type="ECO:0000256" key="2">
    <source>
        <dbReference type="SAM" id="MobiDB-lite"/>
    </source>
</evidence>
<feature type="compositionally biased region" description="Polar residues" evidence="2">
    <location>
        <begin position="1406"/>
        <end position="1415"/>
    </location>
</feature>
<comment type="caution">
    <text evidence="3">The sequence shown here is derived from an EMBL/GenBank/DDBJ whole genome shotgun (WGS) entry which is preliminary data.</text>
</comment>
<feature type="region of interest" description="Disordered" evidence="2">
    <location>
        <begin position="1371"/>
        <end position="1393"/>
    </location>
</feature>
<feature type="region of interest" description="Disordered" evidence="2">
    <location>
        <begin position="1068"/>
        <end position="1088"/>
    </location>
</feature>
<feature type="region of interest" description="Disordered" evidence="2">
    <location>
        <begin position="871"/>
        <end position="900"/>
    </location>
</feature>